<feature type="compositionally biased region" description="Basic and acidic residues" evidence="3">
    <location>
        <begin position="291"/>
        <end position="302"/>
    </location>
</feature>
<keyword evidence="2" id="KW-0964">Secreted</keyword>
<accession>A0A2U1UYT3</accession>
<name>A0A2U1UYT3_9PROT</name>
<keyword evidence="5" id="KW-1185">Reference proteome</keyword>
<evidence type="ECO:0000256" key="1">
    <source>
        <dbReference type="ARBA" id="ARBA00004613"/>
    </source>
</evidence>
<evidence type="ECO:0000313" key="4">
    <source>
        <dbReference type="EMBL" id="PWC26818.1"/>
    </source>
</evidence>
<dbReference type="InterPro" id="IPR018511">
    <property type="entry name" value="Hemolysin-typ_Ca-bd_CS"/>
</dbReference>
<comment type="caution">
    <text evidence="4">The sequence shown here is derived from an EMBL/GenBank/DDBJ whole genome shotgun (WGS) entry which is preliminary data.</text>
</comment>
<dbReference type="Gene3D" id="2.150.10.10">
    <property type="entry name" value="Serralysin-like metalloprotease, C-terminal"/>
    <property type="match status" value="4"/>
</dbReference>
<evidence type="ECO:0000256" key="2">
    <source>
        <dbReference type="ARBA" id="ARBA00022525"/>
    </source>
</evidence>
<gene>
    <name evidence="4" type="ORF">CR165_21220</name>
</gene>
<dbReference type="PROSITE" id="PS00330">
    <property type="entry name" value="HEMOLYSIN_CALCIUM"/>
    <property type="match status" value="1"/>
</dbReference>
<dbReference type="InterPro" id="IPR011049">
    <property type="entry name" value="Serralysin-like_metalloprot_C"/>
</dbReference>
<dbReference type="PANTHER" id="PTHR38340">
    <property type="entry name" value="S-LAYER PROTEIN"/>
    <property type="match status" value="1"/>
</dbReference>
<feature type="region of interest" description="Disordered" evidence="3">
    <location>
        <begin position="198"/>
        <end position="226"/>
    </location>
</feature>
<evidence type="ECO:0000256" key="3">
    <source>
        <dbReference type="SAM" id="MobiDB-lite"/>
    </source>
</evidence>
<dbReference type="OrthoDB" id="7234196at2"/>
<sequence length="473" mass="48703">MGGLHFDFEASGHVHNITFGGENKDTLGGSEGAEFTWGLEGDDRIGGGGMEDILHGGPGADLVSGNMGDDEVEGGDGNDTLYGGPGADTLRGGAGDDYLDEGEGHSTVDGGMGDDTLVGGGGPDAFMIGRMSGHDVIKDFTAGPGMFDHLAVMDGLQWTDLSVADTAEGVKVSWERGSVLLEGVAKSDLAQDDFMFADAPDLPPGLRDPAGPNDEARTASEAGPEISGEVQAGTVFDQLVDHVFNDRTLRFDIDEDAVVRGTAGADTLSGSEKNDTVFGLAGDDNISGMAGDDHLQGDDGRDTMAGGDGMDRLMGEAGDDRLSGGAESDELMGGDGDDYLDEGAAHGMLNGGMGDDTLVGGTGADAFMVSMNSGHDVVQDFEATGDAQGAFDHIAFMDIQAEDVEVRDTAEGALIGWGMGEDGGFEGSILLEGVAKGDLRQTDFMFGDRPQYVEGIGDFGSWYIFPESSGAIA</sequence>
<reference evidence="5" key="1">
    <citation type="submission" date="2017-10" db="EMBL/GenBank/DDBJ databases">
        <authorList>
            <person name="Toshchakov S.V."/>
            <person name="Goeva M.A."/>
        </authorList>
    </citation>
    <scope>NUCLEOTIDE SEQUENCE [LARGE SCALE GENOMIC DNA]</scope>
    <source>
        <strain evidence="5">JR1/69-1-13</strain>
    </source>
</reference>
<feature type="compositionally biased region" description="Basic and acidic residues" evidence="3">
    <location>
        <begin position="309"/>
        <end position="322"/>
    </location>
</feature>
<evidence type="ECO:0000313" key="5">
    <source>
        <dbReference type="Proteomes" id="UP000245048"/>
    </source>
</evidence>
<feature type="region of interest" description="Disordered" evidence="3">
    <location>
        <begin position="288"/>
        <end position="333"/>
    </location>
</feature>
<comment type="subcellular location">
    <subcellularLocation>
        <location evidence="1">Secreted</location>
    </subcellularLocation>
</comment>
<organism evidence="4 5">
    <name type="scientific">Teichococcus aestuarii</name>
    <dbReference type="NCBI Taxonomy" id="568898"/>
    <lineage>
        <taxon>Bacteria</taxon>
        <taxon>Pseudomonadati</taxon>
        <taxon>Pseudomonadota</taxon>
        <taxon>Alphaproteobacteria</taxon>
        <taxon>Acetobacterales</taxon>
        <taxon>Roseomonadaceae</taxon>
        <taxon>Roseomonas</taxon>
    </lineage>
</organism>
<dbReference type="GO" id="GO:0005576">
    <property type="term" value="C:extracellular region"/>
    <property type="evidence" value="ECO:0007669"/>
    <property type="project" value="UniProtKB-SubCell"/>
</dbReference>
<protein>
    <submittedName>
        <fullName evidence="4">Calcium-binding protein</fullName>
    </submittedName>
</protein>
<proteinExistence type="predicted"/>
<dbReference type="Proteomes" id="UP000245048">
    <property type="component" value="Unassembled WGS sequence"/>
</dbReference>
<dbReference type="SUPFAM" id="SSF51120">
    <property type="entry name" value="beta-Roll"/>
    <property type="match status" value="3"/>
</dbReference>
<dbReference type="InterPro" id="IPR050557">
    <property type="entry name" value="RTX_toxin/Mannuronan_C5-epim"/>
</dbReference>
<dbReference type="InterPro" id="IPR001343">
    <property type="entry name" value="Hemolysn_Ca-bd"/>
</dbReference>
<dbReference type="PANTHER" id="PTHR38340:SF1">
    <property type="entry name" value="S-LAYER PROTEIN"/>
    <property type="match status" value="1"/>
</dbReference>
<dbReference type="AlphaFoldDB" id="A0A2U1UYT3"/>
<dbReference type="Pfam" id="PF00353">
    <property type="entry name" value="HemolysinCabind"/>
    <property type="match status" value="5"/>
</dbReference>
<dbReference type="EMBL" id="PDOA01000024">
    <property type="protein sequence ID" value="PWC26818.1"/>
    <property type="molecule type" value="Genomic_DNA"/>
</dbReference>
<dbReference type="GO" id="GO:0005509">
    <property type="term" value="F:calcium ion binding"/>
    <property type="evidence" value="ECO:0007669"/>
    <property type="project" value="InterPro"/>
</dbReference>
<dbReference type="PRINTS" id="PR00313">
    <property type="entry name" value="CABNDNGRPT"/>
</dbReference>